<evidence type="ECO:0000313" key="1">
    <source>
        <dbReference type="EMBL" id="GBO07147.1"/>
    </source>
</evidence>
<accession>A0A4Y2U6C8</accession>
<gene>
    <name evidence="1" type="ORF">AVEN_163610_1</name>
</gene>
<evidence type="ECO:0000313" key="2">
    <source>
        <dbReference type="Proteomes" id="UP000499080"/>
    </source>
</evidence>
<comment type="caution">
    <text evidence="1">The sequence shown here is derived from an EMBL/GenBank/DDBJ whole genome shotgun (WGS) entry which is preliminary data.</text>
</comment>
<name>A0A4Y2U6C8_ARAVE</name>
<protein>
    <submittedName>
        <fullName evidence="1">Uncharacterized protein</fullName>
    </submittedName>
</protein>
<organism evidence="1 2">
    <name type="scientific">Araneus ventricosus</name>
    <name type="common">Orbweaver spider</name>
    <name type="synonym">Epeira ventricosa</name>
    <dbReference type="NCBI Taxonomy" id="182803"/>
    <lineage>
        <taxon>Eukaryota</taxon>
        <taxon>Metazoa</taxon>
        <taxon>Ecdysozoa</taxon>
        <taxon>Arthropoda</taxon>
        <taxon>Chelicerata</taxon>
        <taxon>Arachnida</taxon>
        <taxon>Araneae</taxon>
        <taxon>Araneomorphae</taxon>
        <taxon>Entelegynae</taxon>
        <taxon>Araneoidea</taxon>
        <taxon>Araneidae</taxon>
        <taxon>Araneus</taxon>
    </lineage>
</organism>
<proteinExistence type="predicted"/>
<dbReference type="EMBL" id="BGPR01033277">
    <property type="protein sequence ID" value="GBO07147.1"/>
    <property type="molecule type" value="Genomic_DNA"/>
</dbReference>
<reference evidence="1 2" key="1">
    <citation type="journal article" date="2019" name="Sci. Rep.">
        <title>Orb-weaving spider Araneus ventricosus genome elucidates the spidroin gene catalogue.</title>
        <authorList>
            <person name="Kono N."/>
            <person name="Nakamura H."/>
            <person name="Ohtoshi R."/>
            <person name="Moran D.A.P."/>
            <person name="Shinohara A."/>
            <person name="Yoshida Y."/>
            <person name="Fujiwara M."/>
            <person name="Mori M."/>
            <person name="Tomita M."/>
            <person name="Arakawa K."/>
        </authorList>
    </citation>
    <scope>NUCLEOTIDE SEQUENCE [LARGE SCALE GENOMIC DNA]</scope>
</reference>
<dbReference type="Proteomes" id="UP000499080">
    <property type="component" value="Unassembled WGS sequence"/>
</dbReference>
<dbReference type="AlphaFoldDB" id="A0A4Y2U6C8"/>
<keyword evidence="2" id="KW-1185">Reference proteome</keyword>
<sequence length="222" mass="25427">MLFVASRSAVGFDEEPSVILDPPMMRNGPPEFVACPRRLYHHCYTSIQPRIALELKWEDETENDQGCCEKGDLQNWKLVSTPRAMLPHECQSWTFTTTSHQKRASVRKTDENWRPKVGYLKLDIHRKTVLLHFDQQPVCFPLLQADLCRWIIHGCSKSDYRLLPYPYSSSCQTDSYPCSLSAHTGDLSPASKDRISLLWPNGMNGNPTTLEFQTLPQSDIKV</sequence>